<proteinExistence type="predicted"/>
<dbReference type="EMBL" id="JAYFSI010000006">
    <property type="protein sequence ID" value="MEA5363073.1"/>
    <property type="molecule type" value="Genomic_DNA"/>
</dbReference>
<evidence type="ECO:0000313" key="3">
    <source>
        <dbReference type="Proteomes" id="UP001304298"/>
    </source>
</evidence>
<organism evidence="2 3">
    <name type="scientific">Amycolatopsis heterodermiae</name>
    <dbReference type="NCBI Taxonomy" id="3110235"/>
    <lineage>
        <taxon>Bacteria</taxon>
        <taxon>Bacillati</taxon>
        <taxon>Actinomycetota</taxon>
        <taxon>Actinomycetes</taxon>
        <taxon>Pseudonocardiales</taxon>
        <taxon>Pseudonocardiaceae</taxon>
        <taxon>Amycolatopsis</taxon>
    </lineage>
</organism>
<dbReference type="Pfam" id="PF03551">
    <property type="entry name" value="PadR"/>
    <property type="match status" value="1"/>
</dbReference>
<name>A0ABU5RA10_9PSEU</name>
<accession>A0ABU5RA10</accession>
<sequence>MTLPTQLVLRALLAEPAREMYGLEICAVAELPSGTIHPILARLEGIGWLESRWEDVDPREAGRPRRRFYRLSPDGAASALTALARADAAAAKLAGRRLRPGLAGGAG</sequence>
<dbReference type="Gene3D" id="1.10.10.10">
    <property type="entry name" value="Winged helix-like DNA-binding domain superfamily/Winged helix DNA-binding domain"/>
    <property type="match status" value="1"/>
</dbReference>
<evidence type="ECO:0000313" key="2">
    <source>
        <dbReference type="EMBL" id="MEA5363073.1"/>
    </source>
</evidence>
<dbReference type="InterPro" id="IPR005149">
    <property type="entry name" value="Tscrpt_reg_PadR_N"/>
</dbReference>
<reference evidence="2 3" key="1">
    <citation type="submission" date="2023-12" db="EMBL/GenBank/DDBJ databases">
        <title>Amycolatopsis sp. V23-08.</title>
        <authorList>
            <person name="Somphong A."/>
        </authorList>
    </citation>
    <scope>NUCLEOTIDE SEQUENCE [LARGE SCALE GENOMIC DNA]</scope>
    <source>
        <strain evidence="2 3">V23-08</strain>
    </source>
</reference>
<dbReference type="SUPFAM" id="SSF46785">
    <property type="entry name" value="Winged helix' DNA-binding domain"/>
    <property type="match status" value="1"/>
</dbReference>
<feature type="domain" description="Transcription regulator PadR N-terminal" evidence="1">
    <location>
        <begin position="21"/>
        <end position="77"/>
    </location>
</feature>
<gene>
    <name evidence="2" type="ORF">VA596_26315</name>
</gene>
<dbReference type="InterPro" id="IPR036390">
    <property type="entry name" value="WH_DNA-bd_sf"/>
</dbReference>
<protein>
    <submittedName>
        <fullName evidence="2">Helix-turn-helix transcriptional regulator</fullName>
    </submittedName>
</protein>
<comment type="caution">
    <text evidence="2">The sequence shown here is derived from an EMBL/GenBank/DDBJ whole genome shotgun (WGS) entry which is preliminary data.</text>
</comment>
<keyword evidence="3" id="KW-1185">Reference proteome</keyword>
<dbReference type="RefSeq" id="WP_323330829.1">
    <property type="nucleotide sequence ID" value="NZ_JAYFSI010000006.1"/>
</dbReference>
<dbReference type="Proteomes" id="UP001304298">
    <property type="component" value="Unassembled WGS sequence"/>
</dbReference>
<dbReference type="InterPro" id="IPR036388">
    <property type="entry name" value="WH-like_DNA-bd_sf"/>
</dbReference>
<evidence type="ECO:0000259" key="1">
    <source>
        <dbReference type="Pfam" id="PF03551"/>
    </source>
</evidence>